<feature type="coiled-coil region" evidence="1">
    <location>
        <begin position="118"/>
        <end position="201"/>
    </location>
</feature>
<protein>
    <submittedName>
        <fullName evidence="3">Uncharacterized protein</fullName>
    </submittedName>
</protein>
<accession>A0A9W7KY14</accession>
<sequence length="444" mass="49178">MMNSKTPAKSSAIDQTPFPASKPSVVYGRVVLPANGMGDGQVSFGEGGIRLGGAFAQIKLKAEEEDRERRRVTDKANAATVMAERLSMSNEDLVSQNYRLSVKLSCARMSDLTSESRADETESENEALRLRVRSAVVELEMERGEKCELRAKVESLQKMADNNNSRARQLDNKVDEGEERFRELREKLIKAEGHIKKLQTQLGDEKKKSQLYLKLKDDKDAHINVLVKEKNRLHDTLQDMAKRHSMTSRSLAFAEKAAANVTVSPRVTLGSNVSVSGAETPTMRVEEKKGDGEVDLDEVVNSPYETSAPKPTNLFRSPGDAFASSTSPTGQEEQERQQGLVEAINSIDGSSGSTRDRLLLNTIKKLSREMKRKEEEVEKREREWEKTKIKNDELQRRIRNANVARQAGKGLVQTPTGGKGKGVGTVLGVRKSNLTPQSVGKSPN</sequence>
<feature type="region of interest" description="Disordered" evidence="2">
    <location>
        <begin position="271"/>
        <end position="357"/>
    </location>
</feature>
<name>A0A9W7KY14_9STRA</name>
<feature type="region of interest" description="Disordered" evidence="2">
    <location>
        <begin position="405"/>
        <end position="444"/>
    </location>
</feature>
<proteinExistence type="predicted"/>
<dbReference type="AlphaFoldDB" id="A0A9W7KY14"/>
<evidence type="ECO:0000313" key="4">
    <source>
        <dbReference type="Proteomes" id="UP001165122"/>
    </source>
</evidence>
<reference evidence="4" key="1">
    <citation type="journal article" date="2023" name="Commun. Biol.">
        <title>Genome analysis of Parmales, the sister group of diatoms, reveals the evolutionary specialization of diatoms from phago-mixotrophs to photoautotrophs.</title>
        <authorList>
            <person name="Ban H."/>
            <person name="Sato S."/>
            <person name="Yoshikawa S."/>
            <person name="Yamada K."/>
            <person name="Nakamura Y."/>
            <person name="Ichinomiya M."/>
            <person name="Sato N."/>
            <person name="Blanc-Mathieu R."/>
            <person name="Endo H."/>
            <person name="Kuwata A."/>
            <person name="Ogata H."/>
        </authorList>
    </citation>
    <scope>NUCLEOTIDE SEQUENCE [LARGE SCALE GENOMIC DNA]</scope>
    <source>
        <strain evidence="4">NIES 3700</strain>
    </source>
</reference>
<dbReference type="EMBL" id="BRXW01000234">
    <property type="protein sequence ID" value="GMI15604.1"/>
    <property type="molecule type" value="Genomic_DNA"/>
</dbReference>
<evidence type="ECO:0000256" key="2">
    <source>
        <dbReference type="SAM" id="MobiDB-lite"/>
    </source>
</evidence>
<keyword evidence="1" id="KW-0175">Coiled coil</keyword>
<comment type="caution">
    <text evidence="3">The sequence shown here is derived from an EMBL/GenBank/DDBJ whole genome shotgun (WGS) entry which is preliminary data.</text>
</comment>
<organism evidence="3 4">
    <name type="scientific">Triparma laevis f. longispina</name>
    <dbReference type="NCBI Taxonomy" id="1714387"/>
    <lineage>
        <taxon>Eukaryota</taxon>
        <taxon>Sar</taxon>
        <taxon>Stramenopiles</taxon>
        <taxon>Ochrophyta</taxon>
        <taxon>Bolidophyceae</taxon>
        <taxon>Parmales</taxon>
        <taxon>Triparmaceae</taxon>
        <taxon>Triparma</taxon>
    </lineage>
</organism>
<gene>
    <name evidence="3" type="ORF">TrLO_g14957</name>
</gene>
<dbReference type="OrthoDB" id="197359at2759"/>
<keyword evidence="4" id="KW-1185">Reference proteome</keyword>
<dbReference type="Proteomes" id="UP001165122">
    <property type="component" value="Unassembled WGS sequence"/>
</dbReference>
<evidence type="ECO:0000313" key="3">
    <source>
        <dbReference type="EMBL" id="GMI15604.1"/>
    </source>
</evidence>
<feature type="compositionally biased region" description="Polar residues" evidence="2">
    <location>
        <begin position="432"/>
        <end position="444"/>
    </location>
</feature>
<evidence type="ECO:0000256" key="1">
    <source>
        <dbReference type="SAM" id="Coils"/>
    </source>
</evidence>